<dbReference type="CDD" id="cd00056">
    <property type="entry name" value="ENDO3c"/>
    <property type="match status" value="1"/>
</dbReference>
<comment type="similarity">
    <text evidence="4">Belongs to the Nth/MutY family.</text>
</comment>
<dbReference type="Pfam" id="PF00633">
    <property type="entry name" value="HHH"/>
    <property type="match status" value="1"/>
</dbReference>
<dbReference type="InterPro" id="IPR044298">
    <property type="entry name" value="MIG/MutY"/>
</dbReference>
<evidence type="ECO:0000256" key="2">
    <source>
        <dbReference type="ARBA" id="ARBA00001966"/>
    </source>
</evidence>
<evidence type="ECO:0000256" key="7">
    <source>
        <dbReference type="ARBA" id="ARBA00022723"/>
    </source>
</evidence>
<dbReference type="HOGENOM" id="CLU_012862_0_2_7"/>
<keyword evidence="13" id="KW-0326">Glycosidase</keyword>
<accession>I0EPZ0</accession>
<keyword evidence="9" id="KW-0378">Hydrolase</keyword>
<dbReference type="Gene3D" id="1.10.340.30">
    <property type="entry name" value="Hypothetical protein, domain 2"/>
    <property type="match status" value="1"/>
</dbReference>
<dbReference type="Gene3D" id="1.10.1670.10">
    <property type="entry name" value="Helix-hairpin-Helix base-excision DNA repair enzymes (C-terminal)"/>
    <property type="match status" value="1"/>
</dbReference>
<evidence type="ECO:0000256" key="10">
    <source>
        <dbReference type="ARBA" id="ARBA00023004"/>
    </source>
</evidence>
<dbReference type="eggNOG" id="COG1194">
    <property type="taxonomic scope" value="Bacteria"/>
</dbReference>
<keyword evidence="7" id="KW-0479">Metal-binding</keyword>
<dbReference type="InterPro" id="IPR023170">
    <property type="entry name" value="HhH_base_excis_C"/>
</dbReference>
<dbReference type="SUPFAM" id="SSF48150">
    <property type="entry name" value="DNA-glycosylase"/>
    <property type="match status" value="1"/>
</dbReference>
<evidence type="ECO:0000256" key="13">
    <source>
        <dbReference type="ARBA" id="ARBA00023295"/>
    </source>
</evidence>
<dbReference type="InterPro" id="IPR003265">
    <property type="entry name" value="HhH-GPD_domain"/>
</dbReference>
<keyword evidence="12" id="KW-0234">DNA repair</keyword>
<evidence type="ECO:0000256" key="9">
    <source>
        <dbReference type="ARBA" id="ARBA00022801"/>
    </source>
</evidence>
<evidence type="ECO:0000256" key="5">
    <source>
        <dbReference type="ARBA" id="ARBA00012045"/>
    </source>
</evidence>
<dbReference type="GO" id="GO:0046872">
    <property type="term" value="F:metal ion binding"/>
    <property type="evidence" value="ECO:0007669"/>
    <property type="project" value="UniProtKB-KW"/>
</dbReference>
<dbReference type="InterPro" id="IPR000445">
    <property type="entry name" value="HhH_motif"/>
</dbReference>
<evidence type="ECO:0000256" key="11">
    <source>
        <dbReference type="ARBA" id="ARBA00023014"/>
    </source>
</evidence>
<comment type="function">
    <text evidence="3">Adenine glycosylase active on G-A mispairs. MutY also corrects error-prone DNA synthesis past GO lesions which are due to the oxidatively damaged form of guanine: 7,8-dihydro-8-oxoguanine (8-oxo-dGTP).</text>
</comment>
<dbReference type="KEGG" id="hce:HCW_08780"/>
<dbReference type="GO" id="GO:0000701">
    <property type="term" value="F:purine-specific mismatch base pair DNA N-glycosylase activity"/>
    <property type="evidence" value="ECO:0007669"/>
    <property type="project" value="UniProtKB-EC"/>
</dbReference>
<name>I0EPZ0_HELC0</name>
<dbReference type="PATRIC" id="fig|182217.3.peg.1859"/>
<evidence type="ECO:0000256" key="3">
    <source>
        <dbReference type="ARBA" id="ARBA00002933"/>
    </source>
</evidence>
<dbReference type="GO" id="GO:0006298">
    <property type="term" value="P:mismatch repair"/>
    <property type="evidence" value="ECO:0007669"/>
    <property type="project" value="TreeGrafter"/>
</dbReference>
<dbReference type="AlphaFoldDB" id="I0EPZ0"/>
<keyword evidence="16" id="KW-1185">Reference proteome</keyword>
<sequence length="289" mass="33158">MSQQTQINTVVERFYSPFLHAFPTLKDLANAPLEEVLLLWRGLGYYSRAKNLKKSAEICVKAYHSQLPNDYQSLIKLPGIGAYTANAILCFGFREKVACVDANIKRVLLRLFSLDLDISTKALQTKANEFLNIQESFNHNQALIDIGALICTPKPKCEICPFNNHCLGKNNLDKHTIKKKQEIIQEERYLGIVIQNNQIALQKVEQKLYFGMHHFPSLKENLQFKLPFLGALKHSHTKFKLNLKLYLASDEDLEFPFSFYSAKDLETLPISSMTLKILNFLKEKNLFMA</sequence>
<organism evidence="15 16">
    <name type="scientific">Helicobacter cetorum (strain ATCC BAA-429 / MIT 00-7128)</name>
    <dbReference type="NCBI Taxonomy" id="182217"/>
    <lineage>
        <taxon>Bacteria</taxon>
        <taxon>Pseudomonadati</taxon>
        <taxon>Campylobacterota</taxon>
        <taxon>Epsilonproteobacteria</taxon>
        <taxon>Campylobacterales</taxon>
        <taxon>Helicobacteraceae</taxon>
        <taxon>Helicobacter</taxon>
    </lineage>
</organism>
<dbReference type="Proteomes" id="UP000005010">
    <property type="component" value="Chromosome"/>
</dbReference>
<dbReference type="SMART" id="SM00478">
    <property type="entry name" value="ENDO3c"/>
    <property type="match status" value="1"/>
</dbReference>
<dbReference type="InterPro" id="IPR011257">
    <property type="entry name" value="DNA_glycosylase"/>
</dbReference>
<dbReference type="Pfam" id="PF00730">
    <property type="entry name" value="HhH-GPD"/>
    <property type="match status" value="1"/>
</dbReference>
<dbReference type="GO" id="GO:0034039">
    <property type="term" value="F:8-oxo-7,8-dihydroguanine DNA N-glycosylase activity"/>
    <property type="evidence" value="ECO:0007669"/>
    <property type="project" value="TreeGrafter"/>
</dbReference>
<evidence type="ECO:0000256" key="6">
    <source>
        <dbReference type="ARBA" id="ARBA00022023"/>
    </source>
</evidence>
<dbReference type="GO" id="GO:0032357">
    <property type="term" value="F:oxidized purine DNA binding"/>
    <property type="evidence" value="ECO:0007669"/>
    <property type="project" value="TreeGrafter"/>
</dbReference>
<feature type="domain" description="HhH-GPD" evidence="14">
    <location>
        <begin position="1"/>
        <end position="149"/>
    </location>
</feature>
<comment type="cofactor">
    <cofactor evidence="2">
        <name>[4Fe-4S] cluster</name>
        <dbReference type="ChEBI" id="CHEBI:49883"/>
    </cofactor>
</comment>
<evidence type="ECO:0000256" key="12">
    <source>
        <dbReference type="ARBA" id="ARBA00023204"/>
    </source>
</evidence>
<evidence type="ECO:0000313" key="16">
    <source>
        <dbReference type="Proteomes" id="UP000005010"/>
    </source>
</evidence>
<dbReference type="STRING" id="182217.HCW_08780"/>
<evidence type="ECO:0000259" key="14">
    <source>
        <dbReference type="SMART" id="SM00478"/>
    </source>
</evidence>
<dbReference type="SMART" id="SM00525">
    <property type="entry name" value="FES"/>
    <property type="match status" value="1"/>
</dbReference>
<evidence type="ECO:0000256" key="4">
    <source>
        <dbReference type="ARBA" id="ARBA00008343"/>
    </source>
</evidence>
<dbReference type="PANTHER" id="PTHR42944">
    <property type="entry name" value="ADENINE DNA GLYCOSYLASE"/>
    <property type="match status" value="1"/>
</dbReference>
<dbReference type="EC" id="3.2.2.31" evidence="5"/>
<dbReference type="GO" id="GO:0006284">
    <property type="term" value="P:base-excision repair"/>
    <property type="evidence" value="ECO:0007669"/>
    <property type="project" value="InterPro"/>
</dbReference>
<evidence type="ECO:0000256" key="8">
    <source>
        <dbReference type="ARBA" id="ARBA00022763"/>
    </source>
</evidence>
<protein>
    <recommendedName>
        <fullName evidence="6">Adenine DNA glycosylase</fullName>
        <ecNumber evidence="5">3.2.2.31</ecNumber>
    </recommendedName>
</protein>
<comment type="catalytic activity">
    <reaction evidence="1">
        <text>Hydrolyzes free adenine bases from 7,8-dihydro-8-oxoguanine:adenine mismatched double-stranded DNA, leaving an apurinic site.</text>
        <dbReference type="EC" id="3.2.2.31"/>
    </reaction>
</comment>
<reference evidence="16" key="1">
    <citation type="submission" date="2012-04" db="EMBL/GenBank/DDBJ databases">
        <title>Complete genome sequence of Helicobacter cetorum strain MIT 00-7128.</title>
        <authorList>
            <person name="Kersulyte D."/>
            <person name="Berg D.E."/>
        </authorList>
    </citation>
    <scope>NUCLEOTIDE SEQUENCE [LARGE SCALE GENOMIC DNA]</scope>
    <source>
        <strain evidence="16">MIT 00-7128</strain>
    </source>
</reference>
<dbReference type="GO" id="GO:0051539">
    <property type="term" value="F:4 iron, 4 sulfur cluster binding"/>
    <property type="evidence" value="ECO:0007669"/>
    <property type="project" value="InterPro"/>
</dbReference>
<keyword evidence="11" id="KW-0411">Iron-sulfur</keyword>
<dbReference type="NCBIfam" id="NF010488">
    <property type="entry name" value="PRK13910.1"/>
    <property type="match status" value="1"/>
</dbReference>
<dbReference type="PANTHER" id="PTHR42944:SF1">
    <property type="entry name" value="ADENINE DNA GLYCOSYLASE"/>
    <property type="match status" value="1"/>
</dbReference>
<evidence type="ECO:0000313" key="15">
    <source>
        <dbReference type="EMBL" id="AFI05009.1"/>
    </source>
</evidence>
<keyword evidence="8" id="KW-0227">DNA damage</keyword>
<gene>
    <name evidence="15" type="ordered locus">HCW_08780</name>
</gene>
<dbReference type="EMBL" id="CP003479">
    <property type="protein sequence ID" value="AFI05009.1"/>
    <property type="molecule type" value="Genomic_DNA"/>
</dbReference>
<evidence type="ECO:0000256" key="1">
    <source>
        <dbReference type="ARBA" id="ARBA00000843"/>
    </source>
</evidence>
<proteinExistence type="inferred from homology"/>
<dbReference type="GO" id="GO:0035485">
    <property type="term" value="F:adenine/guanine mispair binding"/>
    <property type="evidence" value="ECO:0007669"/>
    <property type="project" value="TreeGrafter"/>
</dbReference>
<dbReference type="InterPro" id="IPR003651">
    <property type="entry name" value="Endonuclease3_FeS-loop_motif"/>
</dbReference>
<keyword evidence="10" id="KW-0408">Iron</keyword>